<accession>A0A256GFB4</accession>
<name>A0A256GFB4_9HYPH</name>
<proteinExistence type="predicted"/>
<keyword evidence="2" id="KW-1185">Reference proteome</keyword>
<dbReference type="EMBL" id="NNRM01000021">
    <property type="protein sequence ID" value="OYR25837.1"/>
    <property type="molecule type" value="Genomic_DNA"/>
</dbReference>
<organism evidence="1 2">
    <name type="scientific">Brucella pseudogrignonensis</name>
    <dbReference type="NCBI Taxonomy" id="419475"/>
    <lineage>
        <taxon>Bacteria</taxon>
        <taxon>Pseudomonadati</taxon>
        <taxon>Pseudomonadota</taxon>
        <taxon>Alphaproteobacteria</taxon>
        <taxon>Hyphomicrobiales</taxon>
        <taxon>Brucellaceae</taxon>
        <taxon>Brucella/Ochrobactrum group</taxon>
        <taxon>Brucella</taxon>
    </lineage>
</organism>
<dbReference type="Proteomes" id="UP000216188">
    <property type="component" value="Unassembled WGS sequence"/>
</dbReference>
<evidence type="ECO:0000313" key="1">
    <source>
        <dbReference type="EMBL" id="OYR25837.1"/>
    </source>
</evidence>
<gene>
    <name evidence="1" type="ORF">CEV34_2661</name>
</gene>
<protein>
    <submittedName>
        <fullName evidence="1">Uncharacterized protein</fullName>
    </submittedName>
</protein>
<dbReference type="AlphaFoldDB" id="A0A256GFB4"/>
<evidence type="ECO:0000313" key="2">
    <source>
        <dbReference type="Proteomes" id="UP000216188"/>
    </source>
</evidence>
<comment type="caution">
    <text evidence="1">The sequence shown here is derived from an EMBL/GenBank/DDBJ whole genome shotgun (WGS) entry which is preliminary data.</text>
</comment>
<reference evidence="1 2" key="1">
    <citation type="submission" date="2017-07" db="EMBL/GenBank/DDBJ databases">
        <title>Phylogenetic study on the rhizospheric bacterium Ochrobactrum sp. A44.</title>
        <authorList>
            <person name="Krzyzanowska D.M."/>
            <person name="Ossowicki A."/>
            <person name="Rajewska M."/>
            <person name="Maciag T."/>
            <person name="Kaczynski Z."/>
            <person name="Czerwicka M."/>
            <person name="Jafra S."/>
        </authorList>
    </citation>
    <scope>NUCLEOTIDE SEQUENCE [LARGE SCALE GENOMIC DNA]</scope>
    <source>
        <strain evidence="1 2">CCUG 30717</strain>
    </source>
</reference>
<sequence>MSGVKYGQQKLSEVDELISRATEILGNDDQDFARPLAVAMRAFLSALDSARTGKPNGKDWHHPDAR</sequence>